<dbReference type="Proteomes" id="UP000503820">
    <property type="component" value="Unassembled WGS sequence"/>
</dbReference>
<evidence type="ECO:0000256" key="3">
    <source>
        <dbReference type="ARBA" id="ARBA00022679"/>
    </source>
</evidence>
<dbReference type="Pfam" id="PF01697">
    <property type="entry name" value="Glyco_transf_92"/>
    <property type="match status" value="1"/>
</dbReference>
<accession>A0A7J0BQH8</accession>
<keyword evidence="8" id="KW-1185">Reference proteome</keyword>
<comment type="caution">
    <text evidence="7">The sequence shown here is derived from an EMBL/GenBank/DDBJ whole genome shotgun (WGS) entry which is preliminary data.</text>
</comment>
<evidence type="ECO:0000256" key="2">
    <source>
        <dbReference type="ARBA" id="ARBA00022676"/>
    </source>
</evidence>
<keyword evidence="5" id="KW-1133">Transmembrane helix</keyword>
<name>A0A7J0BQH8_9BACT</name>
<keyword evidence="3" id="KW-0808">Transferase</keyword>
<dbReference type="GO" id="GO:0016757">
    <property type="term" value="F:glycosyltransferase activity"/>
    <property type="evidence" value="ECO:0007669"/>
    <property type="project" value="UniProtKB-KW"/>
</dbReference>
<keyword evidence="4" id="KW-0812">Transmembrane</keyword>
<dbReference type="EMBL" id="BLVP01000002">
    <property type="protein sequence ID" value="GFM35929.1"/>
    <property type="molecule type" value="Genomic_DNA"/>
</dbReference>
<keyword evidence="6" id="KW-0472">Membrane</keyword>
<sequence length="375" mass="42266">MLYCVVCAIVKDEDKNLREWVSYHLMIGFDKIFIFDNGSVNPVRDVLCDYVSTGVVVVHDLSGSGMQLTAYASFIKEFRALVRWCAFIDVDEFIVPIQDNDIKDVLDRYENFGGLGISWKMFGSCGHMKRPDGNVVDAYKCVIGLDFHIKTIARMKCVDHVASPHHFAYREGKFCVNEHGIPVFGAKSYHTSDIIQINHYYYKSQQDYEDKMARGFVTPVAGAVGYDLNCFYRQANVTGSVDNSITRFNPLLRRYERLGHVLAGDRLREQVEATESQILKKAQHVLMEQGGEAALAYLANVSRYHDSVMIRLAMVQILAGEGRREEVLAEAGRLLARFSGDVGVCEEVYRVLAFAYRALGLPAQAQSIEMMLAHA</sequence>
<evidence type="ECO:0000313" key="7">
    <source>
        <dbReference type="EMBL" id="GFM35929.1"/>
    </source>
</evidence>
<dbReference type="PANTHER" id="PTHR21461:SF69">
    <property type="entry name" value="GLYCOSYLTRANSFERASE FAMILY 92 PROTEIN"/>
    <property type="match status" value="1"/>
</dbReference>
<reference evidence="7 8" key="1">
    <citation type="submission" date="2020-05" db="EMBL/GenBank/DDBJ databases">
        <title>Draft genome sequence of Desulfovibrio psychrotolerans JS1T.</title>
        <authorList>
            <person name="Ueno A."/>
            <person name="Tamazawa S."/>
            <person name="Tamamura S."/>
            <person name="Murakami T."/>
            <person name="Kiyama T."/>
            <person name="Inomata H."/>
            <person name="Amano Y."/>
            <person name="Miyakawa K."/>
            <person name="Tamaki H."/>
            <person name="Naganuma T."/>
            <person name="Kaneko K."/>
        </authorList>
    </citation>
    <scope>NUCLEOTIDE SEQUENCE [LARGE SCALE GENOMIC DNA]</scope>
    <source>
        <strain evidence="7 8">JS1</strain>
    </source>
</reference>
<gene>
    <name evidence="7" type="ORF">DSM19430T_06130</name>
</gene>
<dbReference type="PANTHER" id="PTHR21461">
    <property type="entry name" value="GLYCOSYLTRANSFERASE FAMILY 92 PROTEIN"/>
    <property type="match status" value="1"/>
</dbReference>
<evidence type="ECO:0000256" key="5">
    <source>
        <dbReference type="ARBA" id="ARBA00022989"/>
    </source>
</evidence>
<dbReference type="GO" id="GO:0005737">
    <property type="term" value="C:cytoplasm"/>
    <property type="evidence" value="ECO:0007669"/>
    <property type="project" value="TreeGrafter"/>
</dbReference>
<comment type="subcellular location">
    <subcellularLocation>
        <location evidence="1">Membrane</location>
        <topology evidence="1">Single-pass membrane protein</topology>
    </subcellularLocation>
</comment>
<evidence type="ECO:0000313" key="8">
    <source>
        <dbReference type="Proteomes" id="UP000503820"/>
    </source>
</evidence>
<evidence type="ECO:0000256" key="4">
    <source>
        <dbReference type="ARBA" id="ARBA00022692"/>
    </source>
</evidence>
<evidence type="ECO:0000256" key="1">
    <source>
        <dbReference type="ARBA" id="ARBA00004167"/>
    </source>
</evidence>
<keyword evidence="2" id="KW-0328">Glycosyltransferase</keyword>
<dbReference type="AlphaFoldDB" id="A0A7J0BQH8"/>
<protein>
    <recommendedName>
        <fullName evidence="9">Glycosyl transferase</fullName>
    </recommendedName>
</protein>
<evidence type="ECO:0008006" key="9">
    <source>
        <dbReference type="Google" id="ProtNLM"/>
    </source>
</evidence>
<organism evidence="7 8">
    <name type="scientific">Desulfovibrio psychrotolerans</name>
    <dbReference type="NCBI Taxonomy" id="415242"/>
    <lineage>
        <taxon>Bacteria</taxon>
        <taxon>Pseudomonadati</taxon>
        <taxon>Thermodesulfobacteriota</taxon>
        <taxon>Desulfovibrionia</taxon>
        <taxon>Desulfovibrionales</taxon>
        <taxon>Desulfovibrionaceae</taxon>
        <taxon>Desulfovibrio</taxon>
    </lineage>
</organism>
<proteinExistence type="predicted"/>
<dbReference type="InterPro" id="IPR008166">
    <property type="entry name" value="Glyco_transf_92"/>
</dbReference>
<evidence type="ECO:0000256" key="6">
    <source>
        <dbReference type="ARBA" id="ARBA00023136"/>
    </source>
</evidence>
<dbReference type="GO" id="GO:0016020">
    <property type="term" value="C:membrane"/>
    <property type="evidence" value="ECO:0007669"/>
    <property type="project" value="UniProtKB-SubCell"/>
</dbReference>